<reference evidence="1" key="1">
    <citation type="submission" date="2016-10" db="EMBL/GenBank/DDBJ databases">
        <authorList>
            <person name="de Groot N.N."/>
        </authorList>
    </citation>
    <scope>NUCLEOTIDE SEQUENCE</scope>
</reference>
<protein>
    <submittedName>
        <fullName evidence="1">Transposase</fullName>
    </submittedName>
</protein>
<organism evidence="1">
    <name type="scientific">hydrothermal vent metagenome</name>
    <dbReference type="NCBI Taxonomy" id="652676"/>
    <lineage>
        <taxon>unclassified sequences</taxon>
        <taxon>metagenomes</taxon>
        <taxon>ecological metagenomes</taxon>
    </lineage>
</organism>
<evidence type="ECO:0000313" key="1">
    <source>
        <dbReference type="EMBL" id="SFV59936.1"/>
    </source>
</evidence>
<name>A0A1W1C2D3_9ZZZZ</name>
<dbReference type="EMBL" id="FPHC01000055">
    <property type="protein sequence ID" value="SFV59936.1"/>
    <property type="molecule type" value="Genomic_DNA"/>
</dbReference>
<accession>A0A1W1C2D3</accession>
<gene>
    <name evidence="1" type="ORF">MNB_SV-6-1476</name>
</gene>
<sequence>MAILCDFKDRDEKDVITYIITRLRELTEDNSHKLGKYLLTLEELSTNRNLYNIIKEVESMLKDMKFEDLPSYEIGMERGISQGISQGLSQGIIQTAITMI</sequence>
<dbReference type="AlphaFoldDB" id="A0A1W1C2D3"/>
<proteinExistence type="predicted"/>